<reference evidence="2" key="1">
    <citation type="journal article" date="2020" name="Nature">
        <title>Giant virus diversity and host interactions through global metagenomics.</title>
        <authorList>
            <person name="Schulz F."/>
            <person name="Roux S."/>
            <person name="Paez-Espino D."/>
            <person name="Jungbluth S."/>
            <person name="Walsh D.A."/>
            <person name="Denef V.J."/>
            <person name="McMahon K.D."/>
            <person name="Konstantinidis K.T."/>
            <person name="Eloe-Fadrosh E.A."/>
            <person name="Kyrpides N.C."/>
            <person name="Woyke T."/>
        </authorList>
    </citation>
    <scope>NUCLEOTIDE SEQUENCE</scope>
    <source>
        <strain evidence="2">GVMAG-M-3300013285-6</strain>
    </source>
</reference>
<dbReference type="Pfam" id="PF00462">
    <property type="entry name" value="Glutaredoxin"/>
    <property type="match status" value="1"/>
</dbReference>
<name>A0A6C0BI58_9ZZZZ</name>
<dbReference type="InterPro" id="IPR014025">
    <property type="entry name" value="Glutaredoxin_subgr"/>
</dbReference>
<dbReference type="SUPFAM" id="SSF52833">
    <property type="entry name" value="Thioredoxin-like"/>
    <property type="match status" value="1"/>
</dbReference>
<dbReference type="InterPro" id="IPR036249">
    <property type="entry name" value="Thioredoxin-like_sf"/>
</dbReference>
<dbReference type="Gene3D" id="3.40.30.10">
    <property type="entry name" value="Glutaredoxin"/>
    <property type="match status" value="1"/>
</dbReference>
<dbReference type="CDD" id="cd02066">
    <property type="entry name" value="GRX_family"/>
    <property type="match status" value="1"/>
</dbReference>
<evidence type="ECO:0000313" key="2">
    <source>
        <dbReference type="EMBL" id="QHS92037.1"/>
    </source>
</evidence>
<dbReference type="EMBL" id="MN739167">
    <property type="protein sequence ID" value="QHS92037.1"/>
    <property type="molecule type" value="Genomic_DNA"/>
</dbReference>
<protein>
    <recommendedName>
        <fullName evidence="1">Glutaredoxin domain-containing protein</fullName>
    </recommendedName>
</protein>
<organism evidence="2">
    <name type="scientific">viral metagenome</name>
    <dbReference type="NCBI Taxonomy" id="1070528"/>
    <lineage>
        <taxon>unclassified sequences</taxon>
        <taxon>metagenomes</taxon>
        <taxon>organismal metagenomes</taxon>
    </lineage>
</organism>
<dbReference type="PRINTS" id="PR00160">
    <property type="entry name" value="GLUTAREDOXIN"/>
</dbReference>
<evidence type="ECO:0000259" key="1">
    <source>
        <dbReference type="Pfam" id="PF00462"/>
    </source>
</evidence>
<proteinExistence type="predicted"/>
<sequence>MFPPPSTTGFTVYTKTGCKFCSLVKELLEEDAPLLIDATPYLEEDRDAFLAFAEAAGTGAHKTFPMVFKDGKFVGGFKETHELITSSVF</sequence>
<dbReference type="InterPro" id="IPR002109">
    <property type="entry name" value="Glutaredoxin"/>
</dbReference>
<dbReference type="PROSITE" id="PS51354">
    <property type="entry name" value="GLUTAREDOXIN_2"/>
    <property type="match status" value="1"/>
</dbReference>
<feature type="domain" description="Glutaredoxin" evidence="1">
    <location>
        <begin position="11"/>
        <end position="74"/>
    </location>
</feature>
<accession>A0A6C0BI58</accession>
<dbReference type="AlphaFoldDB" id="A0A6C0BI58"/>